<dbReference type="SUPFAM" id="SSF51735">
    <property type="entry name" value="NAD(P)-binding Rossmann-fold domains"/>
    <property type="match status" value="1"/>
</dbReference>
<feature type="domain" description="Enoyl reductase (ER)" evidence="3">
    <location>
        <begin position="62"/>
        <end position="341"/>
    </location>
</feature>
<evidence type="ECO:0000256" key="2">
    <source>
        <dbReference type="SAM" id="Phobius"/>
    </source>
</evidence>
<dbReference type="FunFam" id="3.40.50.720:FF:000121">
    <property type="entry name" value="Prostaglandin reductase 2"/>
    <property type="match status" value="1"/>
</dbReference>
<dbReference type="InterPro" id="IPR013149">
    <property type="entry name" value="ADH-like_C"/>
</dbReference>
<dbReference type="PANTHER" id="PTHR43205">
    <property type="entry name" value="PROSTAGLANDIN REDUCTASE"/>
    <property type="match status" value="1"/>
</dbReference>
<dbReference type="Pfam" id="PF00107">
    <property type="entry name" value="ADH_zinc_N"/>
    <property type="match status" value="1"/>
</dbReference>
<dbReference type="SUPFAM" id="SSF50129">
    <property type="entry name" value="GroES-like"/>
    <property type="match status" value="1"/>
</dbReference>
<keyword evidence="1" id="KW-0560">Oxidoreductase</keyword>
<dbReference type="InterPro" id="IPR036291">
    <property type="entry name" value="NAD(P)-bd_dom_sf"/>
</dbReference>
<proteinExistence type="predicted"/>
<dbReference type="InterPro" id="IPR041694">
    <property type="entry name" value="ADH_N_2"/>
</dbReference>
<feature type="transmembrane region" description="Helical" evidence="2">
    <location>
        <begin position="128"/>
        <end position="151"/>
    </location>
</feature>
<reference evidence="4" key="1">
    <citation type="submission" date="2015-02" db="EMBL/GenBank/DDBJ databases">
        <title>A transcriptome of Wollemia nobilis - a relic of Gondwana.</title>
        <authorList>
            <person name="Chia J.Y."/>
            <person name="Leong Y.S."/>
            <person name="Abdul Karim S."/>
            <person name="Wan Azmi N."/>
            <person name="Hercus R."/>
            <person name="Croft L."/>
        </authorList>
    </citation>
    <scope>NUCLEOTIDE SEQUENCE</scope>
    <source>
        <strain evidence="4">MaeBrown</strain>
        <tissue evidence="4">Leaf</tissue>
    </source>
</reference>
<dbReference type="AlphaFoldDB" id="A0A0C9RVZ0"/>
<keyword evidence="2" id="KW-1133">Transmembrane helix</keyword>
<dbReference type="Pfam" id="PF16884">
    <property type="entry name" value="ADH_N_2"/>
    <property type="match status" value="1"/>
</dbReference>
<dbReference type="PANTHER" id="PTHR43205:SF80">
    <property type="entry name" value="2-ALKENAL REDUCTASE (NADP(+)-DEPENDENT)-LIKE"/>
    <property type="match status" value="1"/>
</dbReference>
<dbReference type="EMBL" id="GCHU01010040">
    <property type="protein sequence ID" value="JAG88054.1"/>
    <property type="molecule type" value="Transcribed_RNA"/>
</dbReference>
<accession>A0A0C9RVZ0</accession>
<dbReference type="Gene3D" id="3.90.180.10">
    <property type="entry name" value="Medium-chain alcohol dehydrogenases, catalytic domain"/>
    <property type="match status" value="1"/>
</dbReference>
<keyword evidence="2" id="KW-0472">Membrane</keyword>
<keyword evidence="2" id="KW-0812">Transmembrane</keyword>
<name>A0A0C9RVZ0_9CONI</name>
<dbReference type="InterPro" id="IPR020843">
    <property type="entry name" value="ER"/>
</dbReference>
<sequence>MESIVKNREVVLVSYFEGGPVTEHHLTIRETQMDINGCKEGEVAVQNLWIAVDPYIRWLMESPDRSIYFQNYELNQPITSDVVGKVVASAYLGLEVGDMVTGIYQVSEYSIVAGSSLKKLDTRFVKPSYYLGPLGMGGLTAWLGMVLIGNPKPGEEVFVSAAAGAVGLLAAQLAKSKGCRVVGSVGSEEKVKVLREEFGLDDAFNYKSETDWNAALSKYFPRGIDIYFDNVGGGMLEAALNHMKMNARISLCGMISQYNMKDWKESYGVKNLMNLLLKCAKMQGFLVTEYWNYRDEFMEEVRGYMKEGKIKYREDVKQGLDSFCEALNAVYSGGNIGKAIVQVRHP</sequence>
<dbReference type="InterPro" id="IPR045010">
    <property type="entry name" value="MDR_fam"/>
</dbReference>
<dbReference type="InterPro" id="IPR011032">
    <property type="entry name" value="GroES-like_sf"/>
</dbReference>
<dbReference type="GO" id="GO:0032440">
    <property type="term" value="F:2-alkenal reductase [NAD(P)H] activity"/>
    <property type="evidence" value="ECO:0007669"/>
    <property type="project" value="TreeGrafter"/>
</dbReference>
<evidence type="ECO:0000256" key="1">
    <source>
        <dbReference type="ARBA" id="ARBA00023002"/>
    </source>
</evidence>
<dbReference type="SMART" id="SM00829">
    <property type="entry name" value="PKS_ER"/>
    <property type="match status" value="1"/>
</dbReference>
<evidence type="ECO:0000313" key="4">
    <source>
        <dbReference type="EMBL" id="JAG88054.1"/>
    </source>
</evidence>
<evidence type="ECO:0000259" key="3">
    <source>
        <dbReference type="SMART" id="SM00829"/>
    </source>
</evidence>
<organism evidence="4">
    <name type="scientific">Wollemia nobilis</name>
    <dbReference type="NCBI Taxonomy" id="56998"/>
    <lineage>
        <taxon>Eukaryota</taxon>
        <taxon>Viridiplantae</taxon>
        <taxon>Streptophyta</taxon>
        <taxon>Embryophyta</taxon>
        <taxon>Tracheophyta</taxon>
        <taxon>Spermatophyta</taxon>
        <taxon>Pinopsida</taxon>
        <taxon>Pinidae</taxon>
        <taxon>Conifers II</taxon>
        <taxon>Araucariales</taxon>
        <taxon>Araucariaceae</taxon>
        <taxon>Wollemia</taxon>
    </lineage>
</organism>
<dbReference type="Gene3D" id="3.40.50.720">
    <property type="entry name" value="NAD(P)-binding Rossmann-like Domain"/>
    <property type="match status" value="1"/>
</dbReference>
<protein>
    <submittedName>
        <fullName evidence="4">TSA: Wollemia nobilis Ref_Wollemi_Transcript_10095_1329 transcribed RNA sequence</fullName>
    </submittedName>
</protein>